<dbReference type="RefSeq" id="WP_075833497.1">
    <property type="nucleotide sequence ID" value="NZ_MSTI01000093.1"/>
</dbReference>
<feature type="transmembrane region" description="Helical" evidence="1">
    <location>
        <begin position="12"/>
        <end position="33"/>
    </location>
</feature>
<comment type="caution">
    <text evidence="3">The sequence shown here is derived from an EMBL/GenBank/DDBJ whole genome shotgun (WGS) entry which is preliminary data.</text>
</comment>
<dbReference type="STRING" id="249408.BOO71_0008347"/>
<name>A0A1U7NXG5_9DEIO</name>
<dbReference type="InterPro" id="IPR025746">
    <property type="entry name" value="PilX_N_dom"/>
</dbReference>
<keyword evidence="1" id="KW-0472">Membrane</keyword>
<protein>
    <recommendedName>
        <fullName evidence="2">Type 4 fimbrial biogenesis protein PilX N-terminal domain-containing protein</fullName>
    </recommendedName>
</protein>
<sequence>MKSTLKPTEGIALVTALIFMAVLLTVLTAYLTMSTTEARTSKASSNSVEGFYAAEGGLNLRAEQVRARFKGYRRPEGVSPSSAGGAVPCTPGNMGSGDMACITYVIGGRNVTTYTQALNGGVPSIGVVEPGDTYTGMNYQQYEYAVKSVATNASGEREANLEMKFQSRLVPLFQFAAFYNKDLEMHPGPGMTLGGRVHTNADLYMNAGETLDVTGKTTAVGDIYRSGKDGRGCAGTVRFSTITMPCYAGGGSGIKLPSSELTRFNGNVLSGQNLLTVPPMSSLAPDPTGDNDSELWSQADVRVVAKKVGVGFLFTVVKADGTLDVTPTAALNACTPLNPPVSLSTDFWDAREAKSLTMIEVNQVSMMDCIQNTGAFTNANGNVLKADDVSGGGMAWHFSFDDGNSNTNALVATAATITNYGVKIRNAARLGPTSTAVNLTGLTITTNQQLYTQGDYNTITKKPAGLVADAISILSNNVTTNIPKAAPSKGPDASETTVNAAFLSGIDDTTASGGYNGGLQNYPRFHENWGKVLVKYRGSFVSLGNSIHVKGKQSSSRYNPPLRDWNFDTDFNDANKLPPLTPRFVYLRQLLFARNW</sequence>
<dbReference type="AlphaFoldDB" id="A0A1U7NXG5"/>
<evidence type="ECO:0000313" key="3">
    <source>
        <dbReference type="EMBL" id="OLV17609.1"/>
    </source>
</evidence>
<dbReference type="OrthoDB" id="59807at2"/>
<dbReference type="EMBL" id="MSTI01000093">
    <property type="protein sequence ID" value="OLV17609.1"/>
    <property type="molecule type" value="Genomic_DNA"/>
</dbReference>
<keyword evidence="1" id="KW-1133">Transmembrane helix</keyword>
<keyword evidence="1" id="KW-0812">Transmembrane</keyword>
<organism evidence="3 4">
    <name type="scientific">Deinococcus marmoris</name>
    <dbReference type="NCBI Taxonomy" id="249408"/>
    <lineage>
        <taxon>Bacteria</taxon>
        <taxon>Thermotogati</taxon>
        <taxon>Deinococcota</taxon>
        <taxon>Deinococci</taxon>
        <taxon>Deinococcales</taxon>
        <taxon>Deinococcaceae</taxon>
        <taxon>Deinococcus</taxon>
    </lineage>
</organism>
<reference evidence="3 4" key="1">
    <citation type="submission" date="2017-01" db="EMBL/GenBank/DDBJ databases">
        <title>Genome Analysis of Deinococcus marmoris KOPRI26562.</title>
        <authorList>
            <person name="Kim J.H."/>
            <person name="Oh H.-M."/>
        </authorList>
    </citation>
    <scope>NUCLEOTIDE SEQUENCE [LARGE SCALE GENOMIC DNA]</scope>
    <source>
        <strain evidence="3 4">KOPRI26562</strain>
    </source>
</reference>
<dbReference type="Pfam" id="PF14341">
    <property type="entry name" value="PilX_N"/>
    <property type="match status" value="1"/>
</dbReference>
<keyword evidence="4" id="KW-1185">Reference proteome</keyword>
<evidence type="ECO:0000256" key="1">
    <source>
        <dbReference type="SAM" id="Phobius"/>
    </source>
</evidence>
<evidence type="ECO:0000313" key="4">
    <source>
        <dbReference type="Proteomes" id="UP000186607"/>
    </source>
</evidence>
<accession>A0A1U7NXG5</accession>
<evidence type="ECO:0000259" key="2">
    <source>
        <dbReference type="Pfam" id="PF14341"/>
    </source>
</evidence>
<dbReference type="Proteomes" id="UP000186607">
    <property type="component" value="Unassembled WGS sequence"/>
</dbReference>
<feature type="domain" description="Type 4 fimbrial biogenesis protein PilX N-terminal" evidence="2">
    <location>
        <begin position="10"/>
        <end position="59"/>
    </location>
</feature>
<gene>
    <name evidence="3" type="ORF">BOO71_0008347</name>
</gene>
<proteinExistence type="predicted"/>